<feature type="domain" description="T-Q ester bond containing" evidence="7">
    <location>
        <begin position="2555"/>
        <end position="2675"/>
    </location>
</feature>
<gene>
    <name evidence="8" type="ORF">GMI68_00090</name>
</gene>
<evidence type="ECO:0000256" key="3">
    <source>
        <dbReference type="ARBA" id="ARBA00022729"/>
    </source>
</evidence>
<feature type="domain" description="T-Q ester bond containing" evidence="7">
    <location>
        <begin position="2183"/>
        <end position="2304"/>
    </location>
</feature>
<keyword evidence="5" id="KW-0812">Transmembrane</keyword>
<feature type="domain" description="SpaA-like prealbumin fold" evidence="6">
    <location>
        <begin position="405"/>
        <end position="488"/>
    </location>
</feature>
<feature type="domain" description="T-Q ester bond containing" evidence="7">
    <location>
        <begin position="2060"/>
        <end position="2180"/>
    </location>
</feature>
<feature type="domain" description="T-Q ester bond containing" evidence="7">
    <location>
        <begin position="1937"/>
        <end position="2056"/>
    </location>
</feature>
<evidence type="ECO:0000256" key="1">
    <source>
        <dbReference type="ARBA" id="ARBA00007257"/>
    </source>
</evidence>
<evidence type="ECO:0000313" key="8">
    <source>
        <dbReference type="EMBL" id="NHM13187.1"/>
    </source>
</evidence>
<keyword evidence="5" id="KW-0472">Membrane</keyword>
<feature type="domain" description="T-Q ester bond containing" evidence="7">
    <location>
        <begin position="1671"/>
        <end position="1808"/>
    </location>
</feature>
<sequence length="2750" mass="291361">MRFRQETMSKRMRFDGTFCKVWVKSVKGPRARLAAAHDAATDAPPTQKGGTAGEAAQRQETDMRKTTRRLASAIAAALAATALAAATLFAEPVVAAAFADAPAAEPAADAAQTADARADDAAEAPADLDELWAEYLRTDDASVLPFNPFGNAPAWAEGGIDPMRASAPAFSQHTCPDDPADPLEGMENPFKENLAVALRSPRAYSSPSVYALSYNIGNPFENGDFTWDPNTQSYKLAGLTLRVTLTAELSGSPPFSYPPNLTDAYYMFVNDPSTGGNFPGWGISDYRYELTSETNSRGLIYTGLASTGRTHCCQGNNYTVRDYANPRPARLCLLENESYWSDDGQYYTATFFLLVNNGGAYGDWDQASIGKQKVYATWRLHEPRGWFEVWKGSTRDKAVTVDAHYSLAKAKFGVYSDAACTDLVQTLTTTSDFTNASHEPSRHEDPQAWSLAETAWLDPGTYYVKEIQAPRGYSLSTGIKSITVRDDESRSGYLSFFNEPETYVKVWKTSAEAWTNGNGAYALGGAAFGVYTDAGCTNKVDEMVTKDPRGAYRPADQVYDYRERAIAESKWLPAGTYWVKEIKAPPGFNASSEAKRIDARADRDNAATFSDQVQYFEPQAVLQKIDQPTGKPQAAGDATLEGGEFRISYYDVSPALFAGFDAATITQVESRHLAASWVFATDAGGRVDASKPVSGSPLYLHGTKPYWPIGCYVVEETKAPTGYVRATGKKLVKVAANGAQAAGTKATAQFGSASAALRLDFADAPITGGVSVLKVDAETGRPVPQGQASLAGIKFEIKNVSKHPVTVEGTEYPVDAVVKTIATNASGVAATPANCLPYGTYEISESATNDTYRPTDATTRTVSIRIQGEVVNACAPNVAAAAAAAAETEAASAAPTSEGGKAESAPRAGGTGPFKDEVVRGGVALEKRDFDTRRSEPQGNAVLEGTVFTITNRSAQSVVVEGVEYAPGQIVATMTTDEAGAAATAENLLPCGAYEIREVEAPTGYRLTDGAPRSFAIAEDLTVVEPFAGDDAFFNKVERGGVKVCKADAQTKRREPQGDASLAGIEFTITNKSAHSVVVDGTEFAVDEDVKTIETDASGTATTGGESLPIGTYEIRESATNGSYRLTDGKALTFSITADGQVAAPCEAGGDYRNQVVRGGAAVQKRDFDTRQNAPQGDATLAGTVFRITNRSARSVVVDGIEYAPGRVVATIATDEDGNASTGTQTLPFGTYDIQEIAASTGYHLTDGAARTFTIREDKRIVTPFSGSSSFFNKVWRGGVELWKVDVESDDNLPQGDAWLSGIVFDIKNVSAAPVFVEGRLYQPGDVVKRITTNKDGYAKTAADCLPFGTYEVYESATNDTYNLTDTSVRTVEVRQDGVVYQPFHKDGTVDGERYKNMVVRGDVLVHKRDNESYLLTPLGGAKLEKTAFEITNRSENRVIVDGVPYEPGEVCATIYAGADGIAKTEGKALPYGTYDIAEVAPGEGYLMLDGAQRRFRIRTEGEVDATWSDETYDQAASDNTKSWRNQVMRGDLQLVKVGAPDMKRLAGVPFALISQTTGERHILVTDANGEASTHAEWAAHSFETNANDDTETGYRSHRGTWFGLTSEGWTVPVIDDAGALPYDWYTLEELPCEATVGYDLITVKNIHIYRDKHYINLGTLEDAENGDGTPEIGTQAADAADGNKVMHADTTGGIIDTVSHTSLVPGREYALVGTLMKKGDDGTAVPVFDGEEASKGTSSARFTPASKNGLVNMAFSFDSTVIAKAQTTVFEELYLASDVDAEGNPKPGAKPLAEHKDIEDGAQTVRVDAPRIGTKATDAADGDKKIAADAQAEVLDTVSYRNLVPGKTYAVAGTLMCKSTGEPVRDESGLAVMAKTEFVAEDESGEVDLLFAFNAGKLAGEEVVAFETLSQDGIDLATHADINDKSQTVVVTGVAIETTARDGADEDKLVAAGPAAIVVDTVSYKGLVPDKEYRLEATLAVKSSGRPVEGADGKAVCASKDFTPDESKGSVDVEIPFDATDLASDSVVVFETLSRDGVEVAAHADLDNENQTVAVANAEVGTSATDAADGDKAVSAGPGASIVDRVSYAGLVPGAEYVVRGQVMVASTGKPLLDAEGSPVAAGRAFTPQLPNGEIELSFDFDATDVAGERLVVFETMLQDGAEVAAHADLDDAGQTVEVEKPSVATTAIDALDGDKAVSPGANALITDTVAYAGLVPGAQYELAGTLMLKATGEPLVNDEGNPVRATKTFKPVFPEGEMQLDLAFDATDLGGQEVVAFESLAKDGVEVAAHADLDDAGQTVEVAALEIQTTAADGADGDKLVTADPEAVVVDTVAYDGLVPDKEYTVSGLLVHKATGEPLIGADGKPVSATKTFRPHVPSGTERLEFRFDASMLGGASLVAFEKLLLTEKVIAKHEDLDDEAQTVTVASPRIATSAKDAADNDKQTAADSKARIIDTLSYEGLVPGKEYTASGLLMDKATGKPYADAAGNAVTAEVAFIPAKATGSVEVAFEFDCSGQNDRQIVVFEKLLREGAVITVHEDLDDQAQTVTVMAPAIFTNAKDASDSDQFLARSEWVRIVDEVSYENVVPGREYVLAGTLVDKETGHPVISNGIEVTARKSFVPNQPSGTVDMEMALSTAGLDGHDLVAFEALSLDGRIVAAHADVNDEAQTVSVQDVLGETGVPESGRPDKGPDVPASPGAGAPEPAQATPYDKTGAAALATAMLTMLLATSAALACRDGIRRLGDRTR</sequence>
<keyword evidence="5" id="KW-1133">Transmembrane helix</keyword>
<proteinExistence type="inferred from homology"/>
<dbReference type="Gene3D" id="2.60.40.3930">
    <property type="match status" value="8"/>
</dbReference>
<evidence type="ECO:0000313" key="9">
    <source>
        <dbReference type="Proteomes" id="UP000636394"/>
    </source>
</evidence>
<organism evidence="8 9">
    <name type="scientific">Xiamenia xianingshaonis</name>
    <dbReference type="NCBI Taxonomy" id="2682776"/>
    <lineage>
        <taxon>Bacteria</taxon>
        <taxon>Bacillati</taxon>
        <taxon>Actinomycetota</taxon>
        <taxon>Coriobacteriia</taxon>
        <taxon>Eggerthellales</taxon>
        <taxon>Eggerthellaceae</taxon>
        <taxon>Xiamenia</taxon>
    </lineage>
</organism>
<evidence type="ECO:0000256" key="4">
    <source>
        <dbReference type="SAM" id="MobiDB-lite"/>
    </source>
</evidence>
<protein>
    <submittedName>
        <fullName evidence="8">VaFE repeat-containing surface-anchored protein</fullName>
    </submittedName>
</protein>
<dbReference type="InterPro" id="IPR041033">
    <property type="entry name" value="SpaA_PFL_dom_1"/>
</dbReference>
<dbReference type="PANTHER" id="PTHR36108:SF13">
    <property type="entry name" value="COLOSSIN-B-RELATED"/>
    <property type="match status" value="1"/>
</dbReference>
<feature type="region of interest" description="Disordered" evidence="4">
    <location>
        <begin position="37"/>
        <end position="62"/>
    </location>
</feature>
<feature type="compositionally biased region" description="Low complexity" evidence="4">
    <location>
        <begin position="37"/>
        <end position="46"/>
    </location>
</feature>
<dbReference type="Pfam" id="PF17802">
    <property type="entry name" value="SpaA"/>
    <property type="match status" value="7"/>
</dbReference>
<feature type="domain" description="SpaA-like prealbumin fold" evidence="6">
    <location>
        <begin position="771"/>
        <end position="868"/>
    </location>
</feature>
<evidence type="ECO:0000259" key="7">
    <source>
        <dbReference type="Pfam" id="PF18202"/>
    </source>
</evidence>
<feature type="domain" description="SpaA-like prealbumin fold" evidence="6">
    <location>
        <begin position="938"/>
        <end position="1020"/>
    </location>
</feature>
<feature type="transmembrane region" description="Helical" evidence="5">
    <location>
        <begin position="70"/>
        <end position="90"/>
    </location>
</feature>
<comment type="similarity">
    <text evidence="1">Belongs to the serine-aspartate repeat-containing protein (SDr) family.</text>
</comment>
<feature type="domain" description="T-Q ester bond containing" evidence="7">
    <location>
        <begin position="2308"/>
        <end position="2428"/>
    </location>
</feature>
<reference evidence="8 9" key="1">
    <citation type="submission" date="2019-11" db="EMBL/GenBank/DDBJ databases">
        <title>Eggerthellaceae novel genus isolated from the rectal contents of marmort.</title>
        <authorList>
            <person name="Zhang G."/>
        </authorList>
    </citation>
    <scope>NUCLEOTIDE SEQUENCE [LARGE SCALE GENOMIC DNA]</scope>
    <source>
        <strain evidence="9">zg-886</strain>
    </source>
</reference>
<evidence type="ECO:0000256" key="5">
    <source>
        <dbReference type="SAM" id="Phobius"/>
    </source>
</evidence>
<feature type="domain" description="T-Q ester bond containing" evidence="7">
    <location>
        <begin position="2431"/>
        <end position="2552"/>
    </location>
</feature>
<dbReference type="InterPro" id="IPR041100">
    <property type="entry name" value="TQ"/>
</dbReference>
<dbReference type="PANTHER" id="PTHR36108">
    <property type="entry name" value="COLOSSIN-B-RELATED"/>
    <property type="match status" value="1"/>
</dbReference>
<feature type="domain" description="SpaA-like prealbumin fold" evidence="6">
    <location>
        <begin position="1421"/>
        <end position="1511"/>
    </location>
</feature>
<evidence type="ECO:0000256" key="2">
    <source>
        <dbReference type="ARBA" id="ARBA00022525"/>
    </source>
</evidence>
<keyword evidence="9" id="KW-1185">Reference proteome</keyword>
<comment type="caution">
    <text evidence="8">The sequence shown here is derived from an EMBL/GenBank/DDBJ whole genome shotgun (WGS) entry which is preliminary data.</text>
</comment>
<feature type="compositionally biased region" description="Low complexity" evidence="4">
    <location>
        <begin position="2698"/>
        <end position="2712"/>
    </location>
</feature>
<dbReference type="EMBL" id="WPCR01000001">
    <property type="protein sequence ID" value="NHM13187.1"/>
    <property type="molecule type" value="Genomic_DNA"/>
</dbReference>
<feature type="region of interest" description="Disordered" evidence="4">
    <location>
        <begin position="2681"/>
        <end position="2712"/>
    </location>
</feature>
<feature type="domain" description="T-Q ester bond containing" evidence="7">
    <location>
        <begin position="1811"/>
        <end position="1932"/>
    </location>
</feature>
<dbReference type="Proteomes" id="UP000636394">
    <property type="component" value="Unassembled WGS sequence"/>
</dbReference>
<feature type="domain" description="SpaA-like prealbumin fold" evidence="6">
    <location>
        <begin position="1299"/>
        <end position="1379"/>
    </location>
</feature>
<dbReference type="NCBIfam" id="NF033903">
    <property type="entry name" value="VaFE_rpt"/>
    <property type="match status" value="8"/>
</dbReference>
<feature type="domain" description="SpaA-like prealbumin fold" evidence="6">
    <location>
        <begin position="1177"/>
        <end position="1260"/>
    </location>
</feature>
<keyword evidence="3" id="KW-0732">Signal</keyword>
<dbReference type="InterPro" id="IPR013783">
    <property type="entry name" value="Ig-like_fold"/>
</dbReference>
<keyword evidence="2" id="KW-0964">Secreted</keyword>
<feature type="domain" description="SpaA-like prealbumin fold" evidence="6">
    <location>
        <begin position="1057"/>
        <end position="1141"/>
    </location>
</feature>
<accession>A0ABX0IK21</accession>
<feature type="transmembrane region" description="Helical" evidence="5">
    <location>
        <begin position="2717"/>
        <end position="2738"/>
    </location>
</feature>
<dbReference type="Gene3D" id="2.60.40.10">
    <property type="entry name" value="Immunoglobulins"/>
    <property type="match status" value="9"/>
</dbReference>
<evidence type="ECO:0000259" key="6">
    <source>
        <dbReference type="Pfam" id="PF17802"/>
    </source>
</evidence>
<name>A0ABX0IK21_9ACTN</name>
<dbReference type="Pfam" id="PF18202">
    <property type="entry name" value="TQ"/>
    <property type="match status" value="8"/>
</dbReference>
<feature type="region of interest" description="Disordered" evidence="4">
    <location>
        <begin position="891"/>
        <end position="920"/>
    </location>
</feature>